<dbReference type="InterPro" id="IPR011333">
    <property type="entry name" value="SKP1/BTB/POZ_sf"/>
</dbReference>
<name>A0A1L7X694_9HELO</name>
<evidence type="ECO:0000313" key="2">
    <source>
        <dbReference type="EMBL" id="CZR60537.1"/>
    </source>
</evidence>
<dbReference type="OrthoDB" id="5326346at2759"/>
<proteinExistence type="predicted"/>
<dbReference type="SUPFAM" id="SSF54695">
    <property type="entry name" value="POZ domain"/>
    <property type="match status" value="1"/>
</dbReference>
<dbReference type="Gene3D" id="3.30.710.10">
    <property type="entry name" value="Potassium Channel Kv1.1, Chain A"/>
    <property type="match status" value="1"/>
</dbReference>
<sequence>MDTFSWHRPDIESHIFDPCGDVLLKLTRHCEKEEINEPDSESSSIAGDEEDPDTFPGSDNVSTQEGPTMDLDQNNNDATALDAGYSAVLLNQPVHMRVSSRHLMLASPVFAAMLDRNKFKEGVTLHSEGSVDIELPDDDPDAFIVLLNLVHGHTRMVPRKTTLFILTQIAVLINKYHMLEVAEFFSDMWIRRLSKRGLPDRYDGYRQEVMSWLFISWVFEKPKIFKPMTMVLIQRAPHTLLENDLDFDPPIPDTLLDVIKERRMEAIDSLLSVVDTLTNKYISSEFQCPPVDNTTDPVELAYSLACDSMFLGSLIKASARIGIYPMPDRPFNGIAFDTLAQQVRDMDLKSKCDGNLKGYYMKHACHGVRDHIIESVQALENGIGGLDLKDFKKLGS</sequence>
<dbReference type="EMBL" id="FJOG01000016">
    <property type="protein sequence ID" value="CZR60537.1"/>
    <property type="molecule type" value="Genomic_DNA"/>
</dbReference>
<organism evidence="2 3">
    <name type="scientific">Phialocephala subalpina</name>
    <dbReference type="NCBI Taxonomy" id="576137"/>
    <lineage>
        <taxon>Eukaryota</taxon>
        <taxon>Fungi</taxon>
        <taxon>Dikarya</taxon>
        <taxon>Ascomycota</taxon>
        <taxon>Pezizomycotina</taxon>
        <taxon>Leotiomycetes</taxon>
        <taxon>Helotiales</taxon>
        <taxon>Mollisiaceae</taxon>
        <taxon>Phialocephala</taxon>
        <taxon>Phialocephala fortinii species complex</taxon>
    </lineage>
</organism>
<evidence type="ECO:0008006" key="4">
    <source>
        <dbReference type="Google" id="ProtNLM"/>
    </source>
</evidence>
<protein>
    <recommendedName>
        <fullName evidence="4">BTB domain-containing protein</fullName>
    </recommendedName>
</protein>
<dbReference type="AlphaFoldDB" id="A0A1L7X694"/>
<feature type="region of interest" description="Disordered" evidence="1">
    <location>
        <begin position="33"/>
        <end position="77"/>
    </location>
</feature>
<evidence type="ECO:0000256" key="1">
    <source>
        <dbReference type="SAM" id="MobiDB-lite"/>
    </source>
</evidence>
<reference evidence="2 3" key="1">
    <citation type="submission" date="2016-03" db="EMBL/GenBank/DDBJ databases">
        <authorList>
            <person name="Ploux O."/>
        </authorList>
    </citation>
    <scope>NUCLEOTIDE SEQUENCE [LARGE SCALE GENOMIC DNA]</scope>
    <source>
        <strain evidence="2 3">UAMH 11012</strain>
    </source>
</reference>
<gene>
    <name evidence="2" type="ORF">PAC_10433</name>
</gene>
<evidence type="ECO:0000313" key="3">
    <source>
        <dbReference type="Proteomes" id="UP000184330"/>
    </source>
</evidence>
<dbReference type="STRING" id="576137.A0A1L7X694"/>
<dbReference type="Proteomes" id="UP000184330">
    <property type="component" value="Unassembled WGS sequence"/>
</dbReference>
<keyword evidence="3" id="KW-1185">Reference proteome</keyword>
<accession>A0A1L7X694</accession>
<feature type="compositionally biased region" description="Polar residues" evidence="1">
    <location>
        <begin position="57"/>
        <end position="77"/>
    </location>
</feature>